<accession>A0ABD3NLL1</accession>
<evidence type="ECO:0000259" key="11">
    <source>
        <dbReference type="Pfam" id="PF04406"/>
    </source>
</evidence>
<dbReference type="Gene3D" id="3.40.1360.10">
    <property type="match status" value="1"/>
</dbReference>
<evidence type="ECO:0000313" key="13">
    <source>
        <dbReference type="EMBL" id="KAL3776264.1"/>
    </source>
</evidence>
<evidence type="ECO:0000256" key="3">
    <source>
        <dbReference type="ARBA" id="ARBA00006559"/>
    </source>
</evidence>
<dbReference type="GO" id="GO:0003677">
    <property type="term" value="F:DNA binding"/>
    <property type="evidence" value="ECO:0007669"/>
    <property type="project" value="UniProtKB-UniRule"/>
</dbReference>
<evidence type="ECO:0000256" key="1">
    <source>
        <dbReference type="ARBA" id="ARBA00000185"/>
    </source>
</evidence>
<dbReference type="SUPFAM" id="SSF56726">
    <property type="entry name" value="DNA topoisomerase IV, alpha subunit"/>
    <property type="match status" value="1"/>
</dbReference>
<proteinExistence type="inferred from homology"/>
<evidence type="ECO:0000256" key="4">
    <source>
        <dbReference type="ARBA" id="ARBA00012895"/>
    </source>
</evidence>
<gene>
    <name evidence="13" type="ORF">ACHAW5_003857</name>
</gene>
<dbReference type="InterPro" id="IPR034136">
    <property type="entry name" value="TOPRIM_Topo6A/Spo11"/>
</dbReference>
<evidence type="ECO:0000256" key="8">
    <source>
        <dbReference type="ARBA" id="ARBA00023125"/>
    </source>
</evidence>
<comment type="caution">
    <text evidence="13">The sequence shown here is derived from an EMBL/GenBank/DDBJ whole genome shotgun (WGS) entry which is preliminary data.</text>
</comment>
<keyword evidence="7 10" id="KW-0799">Topoisomerase</keyword>
<sequence length="476" mass="54323">MQFENNVDYSDADEEYPCDAEHVPMQEVSFVREQDEQFEYRREENIRQSQTDDQNHDEVCTLDSDCDVSLRGTSKTFLGPNFRSSESLDVIRRIESVMESLIKSLDGFESILRGYFNPESREYGNESESARDAEEAFIRVARTNGDAKFYRNFDNIAQSRSFASICCVMSFVHQLLLSNRTTTTREVYYVFVTHFRNQRECDDVILDVAKVLGVSRRSLGLSASPKGWFCGCVEIIRRGTLPSGKDISGSIDGTALLSVQGLPITREWTERDESGRTEDGVEIRIASKLAKAILVIEKEGVYNRLSEERIFDRFPCILVTGKGFPDLATRALVSTLHRELKLPVIGLCDCNPYGVSVLAMYHCAGDRMGIDGMRRYTVPIRWLGLRPSEVAELKEELPETVFQKLTDLDYKRITSLLNSGNPFLTEEDEEEVRIMGDSGYKVELEALYWLGPDHMGDWVVEMLEEKCDYAFEQQLE</sequence>
<dbReference type="CDD" id="cd00223">
    <property type="entry name" value="TOPRIM_TopoIIB_SPO"/>
    <property type="match status" value="1"/>
</dbReference>
<evidence type="ECO:0000256" key="9">
    <source>
        <dbReference type="ARBA" id="ARBA00023235"/>
    </source>
</evidence>
<dbReference type="GO" id="GO:0046872">
    <property type="term" value="F:metal ion binding"/>
    <property type="evidence" value="ECO:0007669"/>
    <property type="project" value="UniProtKB-KW"/>
</dbReference>
<dbReference type="PANTHER" id="PTHR10848:SF0">
    <property type="entry name" value="MEIOTIC RECOMBINATION PROTEIN SPO11"/>
    <property type="match status" value="1"/>
</dbReference>
<keyword evidence="8 10" id="KW-0238">DNA-binding</keyword>
<dbReference type="Pfam" id="PF21180">
    <property type="entry name" value="TOP6A-Spo11_Toprim"/>
    <property type="match status" value="1"/>
</dbReference>
<dbReference type="EMBL" id="JALLAZ020001362">
    <property type="protein sequence ID" value="KAL3776264.1"/>
    <property type="molecule type" value="Genomic_DNA"/>
</dbReference>
<dbReference type="EC" id="5.6.2.2" evidence="4"/>
<evidence type="ECO:0000259" key="12">
    <source>
        <dbReference type="Pfam" id="PF21180"/>
    </source>
</evidence>
<dbReference type="PRINTS" id="PR01550">
    <property type="entry name" value="TOP6AFAMILY"/>
</dbReference>
<dbReference type="InterPro" id="IPR002815">
    <property type="entry name" value="Spo11/TopoVI_A"/>
</dbReference>
<evidence type="ECO:0000256" key="2">
    <source>
        <dbReference type="ARBA" id="ARBA00001946"/>
    </source>
</evidence>
<dbReference type="GO" id="GO:0003918">
    <property type="term" value="F:DNA topoisomerase type II (double strand cut, ATP-hydrolyzing) activity"/>
    <property type="evidence" value="ECO:0007669"/>
    <property type="project" value="UniProtKB-UniRule"/>
</dbReference>
<comment type="similarity">
    <text evidence="3 10">Belongs to the TOP6A family.</text>
</comment>
<feature type="domain" description="Topoisomerase 6 subunit A/Spo11 TOPRIM" evidence="12">
    <location>
        <begin position="293"/>
        <end position="453"/>
    </location>
</feature>
<comment type="catalytic activity">
    <reaction evidence="1 10">
        <text>ATP-dependent breakage, passage and rejoining of double-stranded DNA.</text>
        <dbReference type="EC" id="5.6.2.2"/>
    </reaction>
</comment>
<dbReference type="Pfam" id="PF04406">
    <property type="entry name" value="TP6A_N"/>
    <property type="match status" value="1"/>
</dbReference>
<keyword evidence="6" id="KW-0460">Magnesium</keyword>
<reference evidence="13 14" key="1">
    <citation type="submission" date="2024-10" db="EMBL/GenBank/DDBJ databases">
        <title>Updated reference genomes for cyclostephanoid diatoms.</title>
        <authorList>
            <person name="Roberts W.R."/>
            <person name="Alverson A.J."/>
        </authorList>
    </citation>
    <scope>NUCLEOTIDE SEQUENCE [LARGE SCALE GENOMIC DNA]</scope>
    <source>
        <strain evidence="13 14">AJA276-08</strain>
    </source>
</reference>
<dbReference type="PANTHER" id="PTHR10848">
    <property type="entry name" value="MEIOTIC RECOMBINATION PROTEIN SPO11"/>
    <property type="match status" value="1"/>
</dbReference>
<dbReference type="InterPro" id="IPR036078">
    <property type="entry name" value="Spo11/TopoVI_A_sf"/>
</dbReference>
<evidence type="ECO:0000256" key="10">
    <source>
        <dbReference type="PROSITE-ProRule" id="PRU01385"/>
    </source>
</evidence>
<protein>
    <recommendedName>
        <fullName evidence="4">DNA topoisomerase (ATP-hydrolyzing)</fullName>
        <ecNumber evidence="4">5.6.2.2</ecNumber>
    </recommendedName>
</protein>
<comment type="cofactor">
    <cofactor evidence="2">
        <name>Mg(2+)</name>
        <dbReference type="ChEBI" id="CHEBI:18420"/>
    </cofactor>
</comment>
<dbReference type="InterPro" id="IPR036388">
    <property type="entry name" value="WH-like_DNA-bd_sf"/>
</dbReference>
<feature type="active site" description="O-(5'-phospho-DNA)-tyrosine intermediate" evidence="10">
    <location>
        <position position="189"/>
    </location>
</feature>
<dbReference type="PROSITE" id="PS52041">
    <property type="entry name" value="TOPO_IIB"/>
    <property type="match status" value="1"/>
</dbReference>
<dbReference type="AlphaFoldDB" id="A0ABD3NLL1"/>
<evidence type="ECO:0000256" key="5">
    <source>
        <dbReference type="ARBA" id="ARBA00022723"/>
    </source>
</evidence>
<keyword evidence="14" id="KW-1185">Reference proteome</keyword>
<keyword evidence="5" id="KW-0479">Metal-binding</keyword>
<dbReference type="Proteomes" id="UP001530315">
    <property type="component" value="Unassembled WGS sequence"/>
</dbReference>
<dbReference type="Gene3D" id="1.10.10.10">
    <property type="entry name" value="Winged helix-like DNA-binding domain superfamily/Winged helix DNA-binding domain"/>
    <property type="match status" value="1"/>
</dbReference>
<evidence type="ECO:0000313" key="14">
    <source>
        <dbReference type="Proteomes" id="UP001530315"/>
    </source>
</evidence>
<organism evidence="13 14">
    <name type="scientific">Stephanodiscus triporus</name>
    <dbReference type="NCBI Taxonomy" id="2934178"/>
    <lineage>
        <taxon>Eukaryota</taxon>
        <taxon>Sar</taxon>
        <taxon>Stramenopiles</taxon>
        <taxon>Ochrophyta</taxon>
        <taxon>Bacillariophyta</taxon>
        <taxon>Coscinodiscophyceae</taxon>
        <taxon>Thalassiosirophycidae</taxon>
        <taxon>Stephanodiscales</taxon>
        <taxon>Stephanodiscaceae</taxon>
        <taxon>Stephanodiscus</taxon>
    </lineage>
</organism>
<feature type="domain" description="Spo11/DNA topoisomerase VI subunit A N-terminal" evidence="11">
    <location>
        <begin position="160"/>
        <end position="220"/>
    </location>
</feature>
<dbReference type="InterPro" id="IPR013049">
    <property type="entry name" value="Spo11/TopoVI_A_N"/>
</dbReference>
<name>A0ABD3NLL1_9STRA</name>
<evidence type="ECO:0000256" key="6">
    <source>
        <dbReference type="ARBA" id="ARBA00022842"/>
    </source>
</evidence>
<keyword evidence="9 10" id="KW-0413">Isomerase</keyword>
<evidence type="ECO:0000256" key="7">
    <source>
        <dbReference type="ARBA" id="ARBA00023029"/>
    </source>
</evidence>